<dbReference type="InterPro" id="IPR027113">
    <property type="entry name" value="Transc_fact_NFYB/HAP3"/>
</dbReference>
<dbReference type="PRINTS" id="PR00615">
    <property type="entry name" value="CCAATSUBUNTA"/>
</dbReference>
<reference evidence="7 8" key="1">
    <citation type="submission" date="2019-07" db="EMBL/GenBank/DDBJ databases">
        <title>Rhodotorula toruloides NBRC10032 genome sequencing.</title>
        <authorList>
            <person name="Shida Y."/>
            <person name="Takaku H."/>
            <person name="Ogasawara W."/>
            <person name="Mori K."/>
        </authorList>
    </citation>
    <scope>NUCLEOTIDE SEQUENCE [LARGE SCALE GENOMIC DNA]</scope>
    <source>
        <strain evidence="7 8">NBRC10032</strain>
    </source>
</reference>
<feature type="region of interest" description="Disordered" evidence="5">
    <location>
        <begin position="139"/>
        <end position="184"/>
    </location>
</feature>
<dbReference type="Gene3D" id="1.10.20.10">
    <property type="entry name" value="Histone, subunit A"/>
    <property type="match status" value="1"/>
</dbReference>
<sequence length="184" mass="20061">MDYYDPSLPALRPAALDAEAGNDGQQSGAEGTVGAPRQIEEHEVETYKEQDRYLPIANVGRIMKKCLPETTKVSKDAKECVQECTSEFISFITSEAAERCLVEKRKTINGEDILFSMATLGFDSYAEVLKVYLAKYREQQRSTGKRAQKRAAKEAAQPAPAAEGGAVDDDDDFAGLAESGEDGL</sequence>
<dbReference type="AlphaFoldDB" id="A0A511KBJ2"/>
<dbReference type="OrthoDB" id="386949at2759"/>
<evidence type="ECO:0000256" key="2">
    <source>
        <dbReference type="ARBA" id="ARBA00023015"/>
    </source>
</evidence>
<keyword evidence="4" id="KW-0804">Transcription</keyword>
<evidence type="ECO:0000256" key="4">
    <source>
        <dbReference type="ARBA" id="ARBA00023163"/>
    </source>
</evidence>
<feature type="domain" description="Transcription factor CBF/NF-Y/archaeal histone" evidence="6">
    <location>
        <begin position="53"/>
        <end position="115"/>
    </location>
</feature>
<dbReference type="Proteomes" id="UP000321518">
    <property type="component" value="Unassembled WGS sequence"/>
</dbReference>
<evidence type="ECO:0000256" key="1">
    <source>
        <dbReference type="ARBA" id="ARBA00009053"/>
    </source>
</evidence>
<name>A0A511KBJ2_RHOTO</name>
<organism evidence="7 8">
    <name type="scientific">Rhodotorula toruloides</name>
    <name type="common">Yeast</name>
    <name type="synonym">Rhodosporidium toruloides</name>
    <dbReference type="NCBI Taxonomy" id="5286"/>
    <lineage>
        <taxon>Eukaryota</taxon>
        <taxon>Fungi</taxon>
        <taxon>Dikarya</taxon>
        <taxon>Basidiomycota</taxon>
        <taxon>Pucciniomycotina</taxon>
        <taxon>Microbotryomycetes</taxon>
        <taxon>Sporidiobolales</taxon>
        <taxon>Sporidiobolaceae</taxon>
        <taxon>Rhodotorula</taxon>
    </lineage>
</organism>
<dbReference type="PANTHER" id="PTHR11064">
    <property type="entry name" value="CCAAT-BINDING TRANSCRIPTION FACTOR-RELATED"/>
    <property type="match status" value="1"/>
</dbReference>
<protein>
    <submittedName>
        <fullName evidence="7">Nuclear transcription factor Y subunit B-1</fullName>
    </submittedName>
</protein>
<comment type="similarity">
    <text evidence="1">Belongs to the NFYB/HAP3 subunit family.</text>
</comment>
<dbReference type="GO" id="GO:0000978">
    <property type="term" value="F:RNA polymerase II cis-regulatory region sequence-specific DNA binding"/>
    <property type="evidence" value="ECO:0007669"/>
    <property type="project" value="TreeGrafter"/>
</dbReference>
<dbReference type="GO" id="GO:0046982">
    <property type="term" value="F:protein heterodimerization activity"/>
    <property type="evidence" value="ECO:0007669"/>
    <property type="project" value="InterPro"/>
</dbReference>
<feature type="region of interest" description="Disordered" evidence="5">
    <location>
        <begin position="19"/>
        <end position="38"/>
    </location>
</feature>
<dbReference type="CDD" id="cd22907">
    <property type="entry name" value="HFD_NFYB"/>
    <property type="match status" value="1"/>
</dbReference>
<evidence type="ECO:0000313" key="8">
    <source>
        <dbReference type="Proteomes" id="UP000321518"/>
    </source>
</evidence>
<comment type="caution">
    <text evidence="7">The sequence shown here is derived from an EMBL/GenBank/DDBJ whole genome shotgun (WGS) entry which is preliminary data.</text>
</comment>
<dbReference type="InterPro" id="IPR003958">
    <property type="entry name" value="CBFA_NFYB_domain"/>
</dbReference>
<dbReference type="EMBL" id="BJWK01000004">
    <property type="protein sequence ID" value="GEM07748.1"/>
    <property type="molecule type" value="Genomic_DNA"/>
</dbReference>
<gene>
    <name evidence="7" type="ORF">Rt10032_c04g1765</name>
</gene>
<accession>A0A511KBJ2</accession>
<dbReference type="PANTHER" id="PTHR11064:SF9">
    <property type="entry name" value="NUCLEAR TRANSCRIPTION FACTOR Y SUBUNIT BETA"/>
    <property type="match status" value="1"/>
</dbReference>
<keyword evidence="3" id="KW-0238">DNA-binding</keyword>
<dbReference type="FunFam" id="1.10.20.10:FF:000099">
    <property type="entry name" value="nuclear transcription factor Y subunit beta"/>
    <property type="match status" value="1"/>
</dbReference>
<feature type="compositionally biased region" description="Low complexity" evidence="5">
    <location>
        <begin position="154"/>
        <end position="165"/>
    </location>
</feature>
<proteinExistence type="inferred from homology"/>
<evidence type="ECO:0000313" key="7">
    <source>
        <dbReference type="EMBL" id="GEM07748.1"/>
    </source>
</evidence>
<dbReference type="SUPFAM" id="SSF47113">
    <property type="entry name" value="Histone-fold"/>
    <property type="match status" value="1"/>
</dbReference>
<dbReference type="GO" id="GO:0001228">
    <property type="term" value="F:DNA-binding transcription activator activity, RNA polymerase II-specific"/>
    <property type="evidence" value="ECO:0007669"/>
    <property type="project" value="InterPro"/>
</dbReference>
<dbReference type="InterPro" id="IPR009072">
    <property type="entry name" value="Histone-fold"/>
</dbReference>
<evidence type="ECO:0000256" key="3">
    <source>
        <dbReference type="ARBA" id="ARBA00023125"/>
    </source>
</evidence>
<evidence type="ECO:0000259" key="6">
    <source>
        <dbReference type="Pfam" id="PF00808"/>
    </source>
</evidence>
<dbReference type="GO" id="GO:0016602">
    <property type="term" value="C:CCAAT-binding factor complex"/>
    <property type="evidence" value="ECO:0007669"/>
    <property type="project" value="InterPro"/>
</dbReference>
<feature type="compositionally biased region" description="Acidic residues" evidence="5">
    <location>
        <begin position="166"/>
        <end position="184"/>
    </location>
</feature>
<evidence type="ECO:0000256" key="5">
    <source>
        <dbReference type="SAM" id="MobiDB-lite"/>
    </source>
</evidence>
<keyword evidence="2" id="KW-0805">Transcription regulation</keyword>
<dbReference type="Pfam" id="PF00808">
    <property type="entry name" value="CBFD_NFYB_HMF"/>
    <property type="match status" value="1"/>
</dbReference>